<gene>
    <name evidence="5" type="ORF">FSB_LOCUS21848</name>
</gene>
<dbReference type="PANTHER" id="PTHR33710:SF62">
    <property type="entry name" value="DUF4283 DOMAIN PROTEIN"/>
    <property type="match status" value="1"/>
</dbReference>
<reference evidence="5" key="1">
    <citation type="submission" date="2018-02" db="EMBL/GenBank/DDBJ databases">
        <authorList>
            <person name="Cohen D.B."/>
            <person name="Kent A.D."/>
        </authorList>
    </citation>
    <scope>NUCLEOTIDE SEQUENCE</scope>
</reference>
<dbReference type="GO" id="GO:0003676">
    <property type="term" value="F:nucleic acid binding"/>
    <property type="evidence" value="ECO:0007669"/>
    <property type="project" value="InterPro"/>
</dbReference>
<dbReference type="PANTHER" id="PTHR33710">
    <property type="entry name" value="BNAC02G09200D PROTEIN"/>
    <property type="match status" value="1"/>
</dbReference>
<keyword evidence="1" id="KW-0175">Coiled coil</keyword>
<dbReference type="InterPro" id="IPR026960">
    <property type="entry name" value="RVT-Znf"/>
</dbReference>
<dbReference type="CDD" id="cd06222">
    <property type="entry name" value="RNase_H_like"/>
    <property type="match status" value="1"/>
</dbReference>
<protein>
    <recommendedName>
        <fullName evidence="6">Reverse transcriptase zinc-binding domain-containing protein</fullName>
    </recommendedName>
</protein>
<proteinExistence type="predicted"/>
<feature type="domain" description="RNase H type-1" evidence="3">
    <location>
        <begin position="704"/>
        <end position="784"/>
    </location>
</feature>
<dbReference type="Gene3D" id="3.30.420.10">
    <property type="entry name" value="Ribonuclease H-like superfamily/Ribonuclease H"/>
    <property type="match status" value="1"/>
</dbReference>
<dbReference type="EMBL" id="OIVN01001441">
    <property type="protein sequence ID" value="SPC93966.1"/>
    <property type="molecule type" value="Genomic_DNA"/>
</dbReference>
<evidence type="ECO:0008006" key="6">
    <source>
        <dbReference type="Google" id="ProtNLM"/>
    </source>
</evidence>
<dbReference type="InterPro" id="IPR036691">
    <property type="entry name" value="Endo/exonu/phosph_ase_sf"/>
</dbReference>
<dbReference type="InterPro" id="IPR002156">
    <property type="entry name" value="RNaseH_domain"/>
</dbReference>
<dbReference type="Pfam" id="PF13966">
    <property type="entry name" value="zf-RVT"/>
    <property type="match status" value="1"/>
</dbReference>
<sequence length="790" mass="90724">MSPELKLPSKRAVSQTEEPEDAGRKHQEIICVDDGNVFISAMAFRNPHEWCGKKIPPLLFLIETIGRMTLSWNFYVRCGALQVSTEPLILIGERVEEKQGRISKPDSQMQTFREALDDCSFIDLGYIGALFTWCNNRFSGATIWERLYRMVATTEWLSRFPQAQVYHLDYTGSDHKPLWLSSKDNYKRLVAKPFCFEEMWMSDTGCANTIANAWQSPSNGNSMFQVISKLNQCRNKLKTWSKSHFGSVRKQLQEKRKELKIAEEKAMQGESSVPITFLRNEVSMLLAKEERMWRQCSRSQWLKHGGRNTNFFHSRATHRQRRNSIVGLRDSDGEWRTNPNQVQNMLTSYFQNIFLTSNPSSIDTVLQYAPTTIIDSMNEALSKPYTTTKVETALKQMAPLTAPGPDGFPLVFYQNHWHLIGEDVIRGVLSSLNSEKDLQNFNDALLAKQVWRLMHNTNTLLYAVFRAKFFPHDNVLYAKDLIRGSYAWTSICQATHVIMKGMVWHIGDVHIISFTKEETNTRPSPSNSNAQKSLWKKVWSIHIPPKVKNFLWRACSESLPTKLNLWKRKVLRNAWCERCEEEVEDIGHAVWHCVVNSQVWARKEWTHRFNDNLGSFGDLATKMLMEESNEVAGRFAIISWLLWPERNKFRLSPSTSTSLSEDTHSRAIALWQEFLLENTPSESLKNRRPATLWSPPPLGLYKANFDGAVFQDTHEAGLGVIIRDSNGLIIAFLAQKIPYPGSVEMVEALATKHVVTFAIEIGTWKIEIEGDSKKIIKAINQKDPIFTSHH</sequence>
<organism evidence="5">
    <name type="scientific">Fagus sylvatica</name>
    <name type="common">Beechnut</name>
    <dbReference type="NCBI Taxonomy" id="28930"/>
    <lineage>
        <taxon>Eukaryota</taxon>
        <taxon>Viridiplantae</taxon>
        <taxon>Streptophyta</taxon>
        <taxon>Embryophyta</taxon>
        <taxon>Tracheophyta</taxon>
        <taxon>Spermatophyta</taxon>
        <taxon>Magnoliopsida</taxon>
        <taxon>eudicotyledons</taxon>
        <taxon>Gunneridae</taxon>
        <taxon>Pentapetalae</taxon>
        <taxon>rosids</taxon>
        <taxon>fabids</taxon>
        <taxon>Fagales</taxon>
        <taxon>Fagaceae</taxon>
        <taxon>Fagus</taxon>
    </lineage>
</organism>
<evidence type="ECO:0000259" key="4">
    <source>
        <dbReference type="Pfam" id="PF13966"/>
    </source>
</evidence>
<evidence type="ECO:0000313" key="5">
    <source>
        <dbReference type="EMBL" id="SPC93966.1"/>
    </source>
</evidence>
<evidence type="ECO:0000256" key="1">
    <source>
        <dbReference type="SAM" id="Coils"/>
    </source>
</evidence>
<accession>A0A2N9FTD3</accession>
<dbReference type="GO" id="GO:0004523">
    <property type="term" value="F:RNA-DNA hybrid ribonuclease activity"/>
    <property type="evidence" value="ECO:0007669"/>
    <property type="project" value="InterPro"/>
</dbReference>
<dbReference type="Pfam" id="PF13456">
    <property type="entry name" value="RVT_3"/>
    <property type="match status" value="1"/>
</dbReference>
<evidence type="ECO:0000256" key="2">
    <source>
        <dbReference type="SAM" id="MobiDB-lite"/>
    </source>
</evidence>
<feature type="coiled-coil region" evidence="1">
    <location>
        <begin position="245"/>
        <end position="272"/>
    </location>
</feature>
<dbReference type="InterPro" id="IPR036397">
    <property type="entry name" value="RNaseH_sf"/>
</dbReference>
<name>A0A2N9FTD3_FAGSY</name>
<dbReference type="InterPro" id="IPR012337">
    <property type="entry name" value="RNaseH-like_sf"/>
</dbReference>
<feature type="domain" description="Reverse transcriptase zinc-binding" evidence="4">
    <location>
        <begin position="529"/>
        <end position="600"/>
    </location>
</feature>
<dbReference type="InterPro" id="IPR044730">
    <property type="entry name" value="RNase_H-like_dom_plant"/>
</dbReference>
<dbReference type="AlphaFoldDB" id="A0A2N9FTD3"/>
<feature type="region of interest" description="Disordered" evidence="2">
    <location>
        <begin position="1"/>
        <end position="25"/>
    </location>
</feature>
<dbReference type="SUPFAM" id="SSF53098">
    <property type="entry name" value="Ribonuclease H-like"/>
    <property type="match status" value="1"/>
</dbReference>
<evidence type="ECO:0000259" key="3">
    <source>
        <dbReference type="Pfam" id="PF13456"/>
    </source>
</evidence>
<dbReference type="SUPFAM" id="SSF56219">
    <property type="entry name" value="DNase I-like"/>
    <property type="match status" value="1"/>
</dbReference>